<evidence type="ECO:0000256" key="2">
    <source>
        <dbReference type="ARBA" id="ARBA00022679"/>
    </source>
</evidence>
<dbReference type="PANTHER" id="PTHR31623">
    <property type="entry name" value="F21J9.9"/>
    <property type="match status" value="1"/>
</dbReference>
<dbReference type="GO" id="GO:0016746">
    <property type="term" value="F:acyltransferase activity"/>
    <property type="evidence" value="ECO:0007669"/>
    <property type="project" value="UniProtKB-KW"/>
</dbReference>
<sequence>MQVVNLLVRWFHITMYHWIKYFCTALASQPFYDGDHRRHRFPRDREALHSNSSPTSFLQAQLDRSEPPLYHLPVVFFYSATPSGADDIGILKSSLSTVLASFYPLAGRLSGNSLVDCGDQGAEFFEARAPNADLSEILSSNEPDLSEVKKFLPCNKGEASCCDSEPTVILSVQATVFRCGGIAVGVCISHKIADGRSFFSFLQGWAAAVRGSFSSENAPSFDSAAVFPPNENAVPYEAEQPPQVQKRFVLDGPKIAALREKMASSATRFQAVVALVWRCAVRARPHARPAVAAVAVDTRSRMEPQSPNGSFGNLCVAAVVGIPVDEVENIAKSDVNENTKYAHEEEMGAAVKGVDAEYVGRLQGEDGWLRQFEMGLEVVRKCGGATEAGFDMNVFSSWLRLPVYEVDFGWGPAAWACTTQVRPSSIVVLPRPPAARDPQGMEVWASLEQVEMAELQRELEKLVPLNPVHHVTQR</sequence>
<protein>
    <recommendedName>
        <fullName evidence="5">Salutaridinol 7-O-acetyltransferase-like</fullName>
    </recommendedName>
</protein>
<gene>
    <name evidence="4" type="ORF">CB5_LOCUS20303</name>
</gene>
<comment type="similarity">
    <text evidence="1">Belongs to the plant acyltransferase family.</text>
</comment>
<evidence type="ECO:0008006" key="5">
    <source>
        <dbReference type="Google" id="ProtNLM"/>
    </source>
</evidence>
<proteinExistence type="inferred from homology"/>
<dbReference type="Gene3D" id="3.30.559.10">
    <property type="entry name" value="Chloramphenicol acetyltransferase-like domain"/>
    <property type="match status" value="2"/>
</dbReference>
<reference evidence="4" key="1">
    <citation type="submission" date="2020-07" db="EMBL/GenBank/DDBJ databases">
        <authorList>
            <person name="Lin J."/>
        </authorList>
    </citation>
    <scope>NUCLEOTIDE SEQUENCE</scope>
</reference>
<dbReference type="AlphaFoldDB" id="A0A6V7Q1V4"/>
<dbReference type="PANTHER" id="PTHR31623:SF17">
    <property type="entry name" value="F21J9.9"/>
    <property type="match status" value="1"/>
</dbReference>
<keyword evidence="3" id="KW-0012">Acyltransferase</keyword>
<dbReference type="EMBL" id="LR862131">
    <property type="protein sequence ID" value="CAD1837092.1"/>
    <property type="molecule type" value="Genomic_DNA"/>
</dbReference>
<organism evidence="4">
    <name type="scientific">Ananas comosus var. bracteatus</name>
    <name type="common">red pineapple</name>
    <dbReference type="NCBI Taxonomy" id="296719"/>
    <lineage>
        <taxon>Eukaryota</taxon>
        <taxon>Viridiplantae</taxon>
        <taxon>Streptophyta</taxon>
        <taxon>Embryophyta</taxon>
        <taxon>Tracheophyta</taxon>
        <taxon>Spermatophyta</taxon>
        <taxon>Magnoliopsida</taxon>
        <taxon>Liliopsida</taxon>
        <taxon>Poales</taxon>
        <taxon>Bromeliaceae</taxon>
        <taxon>Bromelioideae</taxon>
        <taxon>Ananas</taxon>
    </lineage>
</organism>
<name>A0A6V7Q1V4_ANACO</name>
<keyword evidence="2" id="KW-0808">Transferase</keyword>
<dbReference type="InterPro" id="IPR023213">
    <property type="entry name" value="CAT-like_dom_sf"/>
</dbReference>
<evidence type="ECO:0000256" key="1">
    <source>
        <dbReference type="ARBA" id="ARBA00009861"/>
    </source>
</evidence>
<evidence type="ECO:0000313" key="4">
    <source>
        <dbReference type="EMBL" id="CAD1837092.1"/>
    </source>
</evidence>
<dbReference type="Pfam" id="PF02458">
    <property type="entry name" value="Transferase"/>
    <property type="match status" value="1"/>
</dbReference>
<accession>A0A6V7Q1V4</accession>
<evidence type="ECO:0000256" key="3">
    <source>
        <dbReference type="ARBA" id="ARBA00023315"/>
    </source>
</evidence>